<keyword evidence="4" id="KW-1185">Reference proteome</keyword>
<dbReference type="Pfam" id="PF00574">
    <property type="entry name" value="CLP_protease"/>
    <property type="match status" value="1"/>
</dbReference>
<dbReference type="GO" id="GO:0006515">
    <property type="term" value="P:protein quality control for misfolded or incompletely synthesized proteins"/>
    <property type="evidence" value="ECO:0007669"/>
    <property type="project" value="TreeGrafter"/>
</dbReference>
<evidence type="ECO:0000313" key="4">
    <source>
        <dbReference type="Proteomes" id="UP000230069"/>
    </source>
</evidence>
<proteinExistence type="inferred from homology"/>
<sequence>MALALNSSCLQSQSSVTRSTKVFASLKSQSTIAFGTTKPSLNVQFYNKVFKSLNSRTCNKRTRMRIQMMPIGTPMVPYRTPGEKSWQMVDLWNFFYRERVIWIGQHIDEEFSNQIVATMLYLDSIDSKKLVVNVYIPSGDTTPTLALYDTMQYLRCPVATRCLGYAFDLATFIVAAGDKGDRSAMPYSRFILRPISGAARGQADTVQIEANELLKVRDYLHKELAKQTGQPIEQIYKDLKRLKWFTSPEALEYGIIDRIIKPDSQVADEDEDEELEGKGLF</sequence>
<dbReference type="SUPFAM" id="SSF52096">
    <property type="entry name" value="ClpP/crotonase"/>
    <property type="match status" value="1"/>
</dbReference>
<gene>
    <name evidence="3" type="ORF">AQUCO_03000344v1</name>
</gene>
<dbReference type="AlphaFoldDB" id="A0A2G5D2L2"/>
<dbReference type="EMBL" id="KZ305047">
    <property type="protein sequence ID" value="PIA37745.1"/>
    <property type="molecule type" value="Genomic_DNA"/>
</dbReference>
<dbReference type="PRINTS" id="PR00127">
    <property type="entry name" value="CLPPROTEASEP"/>
</dbReference>
<dbReference type="GO" id="GO:0009368">
    <property type="term" value="C:endopeptidase Clp complex"/>
    <property type="evidence" value="ECO:0007669"/>
    <property type="project" value="TreeGrafter"/>
</dbReference>
<dbReference type="Proteomes" id="UP000230069">
    <property type="component" value="Unassembled WGS sequence"/>
</dbReference>
<comment type="similarity">
    <text evidence="1 2">Belongs to the peptidase S14 family.</text>
</comment>
<dbReference type="GO" id="GO:0009536">
    <property type="term" value="C:plastid"/>
    <property type="evidence" value="ECO:0007669"/>
    <property type="project" value="UniProtKB-ARBA"/>
</dbReference>
<dbReference type="PANTHER" id="PTHR10381:SF46">
    <property type="entry name" value="ATP-DEPENDENT CLP PROTEASE PROTEOLYTIC SUBUNIT-RELATED PROTEIN 2, CHLOROPLASTIC"/>
    <property type="match status" value="1"/>
</dbReference>
<reference evidence="3 4" key="1">
    <citation type="submission" date="2017-09" db="EMBL/GenBank/DDBJ databases">
        <title>WGS assembly of Aquilegia coerulea Goldsmith.</title>
        <authorList>
            <person name="Hodges S."/>
            <person name="Kramer E."/>
            <person name="Nordborg M."/>
            <person name="Tomkins J."/>
            <person name="Borevitz J."/>
            <person name="Derieg N."/>
            <person name="Yan J."/>
            <person name="Mihaltcheva S."/>
            <person name="Hayes R.D."/>
            <person name="Rokhsar D."/>
        </authorList>
    </citation>
    <scope>NUCLEOTIDE SEQUENCE [LARGE SCALE GENOMIC DNA]</scope>
    <source>
        <strain evidence="4">cv. Goldsmith</strain>
    </source>
</reference>
<dbReference type="GO" id="GO:0004252">
    <property type="term" value="F:serine-type endopeptidase activity"/>
    <property type="evidence" value="ECO:0007669"/>
    <property type="project" value="InterPro"/>
</dbReference>
<evidence type="ECO:0000313" key="3">
    <source>
        <dbReference type="EMBL" id="PIA37745.1"/>
    </source>
</evidence>
<dbReference type="FunCoup" id="A0A2G5D2L2">
    <property type="interactions" value="1563"/>
</dbReference>
<dbReference type="PANTHER" id="PTHR10381">
    <property type="entry name" value="ATP-DEPENDENT CLP PROTEASE PROTEOLYTIC SUBUNIT"/>
    <property type="match status" value="1"/>
</dbReference>
<dbReference type="GO" id="GO:0004176">
    <property type="term" value="F:ATP-dependent peptidase activity"/>
    <property type="evidence" value="ECO:0007669"/>
    <property type="project" value="InterPro"/>
</dbReference>
<dbReference type="InterPro" id="IPR001907">
    <property type="entry name" value="ClpP"/>
</dbReference>
<accession>A0A2G5D2L2</accession>
<evidence type="ECO:0000256" key="2">
    <source>
        <dbReference type="RuleBase" id="RU003567"/>
    </source>
</evidence>
<dbReference type="GO" id="GO:0051117">
    <property type="term" value="F:ATPase binding"/>
    <property type="evidence" value="ECO:0007669"/>
    <property type="project" value="TreeGrafter"/>
</dbReference>
<dbReference type="InParanoid" id="A0A2G5D2L2"/>
<dbReference type="OrthoDB" id="2017408at2759"/>
<organism evidence="3 4">
    <name type="scientific">Aquilegia coerulea</name>
    <name type="common">Rocky mountain columbine</name>
    <dbReference type="NCBI Taxonomy" id="218851"/>
    <lineage>
        <taxon>Eukaryota</taxon>
        <taxon>Viridiplantae</taxon>
        <taxon>Streptophyta</taxon>
        <taxon>Embryophyta</taxon>
        <taxon>Tracheophyta</taxon>
        <taxon>Spermatophyta</taxon>
        <taxon>Magnoliopsida</taxon>
        <taxon>Ranunculales</taxon>
        <taxon>Ranunculaceae</taxon>
        <taxon>Thalictroideae</taxon>
        <taxon>Aquilegia</taxon>
    </lineage>
</organism>
<dbReference type="CDD" id="cd07017">
    <property type="entry name" value="S14_ClpP_2"/>
    <property type="match status" value="1"/>
</dbReference>
<dbReference type="Gene3D" id="3.90.226.10">
    <property type="entry name" value="2-enoyl-CoA Hydratase, Chain A, domain 1"/>
    <property type="match status" value="1"/>
</dbReference>
<dbReference type="STRING" id="218851.A0A2G5D2L2"/>
<dbReference type="InterPro" id="IPR029045">
    <property type="entry name" value="ClpP/crotonase-like_dom_sf"/>
</dbReference>
<name>A0A2G5D2L2_AQUCA</name>
<protein>
    <recommendedName>
        <fullName evidence="2">ATP-dependent Clp protease proteolytic subunit</fullName>
    </recommendedName>
</protein>
<evidence type="ECO:0000256" key="1">
    <source>
        <dbReference type="ARBA" id="ARBA00007039"/>
    </source>
</evidence>
<dbReference type="InterPro" id="IPR023562">
    <property type="entry name" value="ClpP/TepA"/>
</dbReference>